<dbReference type="InterPro" id="IPR037126">
    <property type="entry name" value="PdaC/RsiV-like_sf"/>
</dbReference>
<sequence>MWNSLCILDIVQSFIPPSGKLTILEKPYVRAAVEVLDVDGDGIAEICAQYKLNTEKYIMILKNYYGIWYVAVNNKLEKSLRVDNQLNTGDINLYAAKIKTLKGDKWGFINNKGNFVIKPNFDYAYDFQDNGLAIVGVNDVYGIINTSGNYGVVPKYDFINQFSEGRAVATDNRKSVLIDENGRVLKTKEYDFIGTFKNGRALASGFNAQGKYLYGYLDRQGKEVIPLQYEFANDFVDGKALVKIKDNDYALIGPNGEIHNRYKYYFVGDLGDGLLAFKENREGKYGYIDENGKIIIKPKFISAMPFNEGRAIVSANYDRIANKYGLIDRSGNYIIKPEYNDIILLGENRVAFGKEIVKEKPFIGSKYSIADINGNFLTDFIYYGVSNYKNGLASAYDDKNTFFINDKGRVVKNLPIVNGSGSISFIGKLIRAFADNRLTYFDKNGRLLWKQNTIIPLNNMYTIKEEKYKPNKDYLVYYPQIEGMKNSTLEKNINERLKQLSQIKPVDPNVQLEYNYGGDFSIELLKKNLLVLELNGYHYPLGAAHGMPIKIYQHIDLITGRFYELKDLFKENSNYVKVLSDIIGEQIKKGQQHFYVFPDSYKGISRNQPFYVDENALYIFFLPYQIAPFVAGFPTFRIPFEEIMNIINVNGEFWRSFN</sequence>
<name>A0A934HW83_9CLOT</name>
<reference evidence="2" key="1">
    <citation type="submission" date="2020-12" db="EMBL/GenBank/DDBJ databases">
        <title>Clostridium thailandense sp. nov., a novel acetogenic bacterium isolated from peat land soil in Thailand.</title>
        <authorList>
            <person name="Chaikitkaew S."/>
            <person name="Birkeland N.K."/>
        </authorList>
    </citation>
    <scope>NUCLEOTIDE SEQUENCE</scope>
    <source>
        <strain evidence="2">DSM 17425</strain>
    </source>
</reference>
<dbReference type="InterPro" id="IPR021729">
    <property type="entry name" value="DUF3298"/>
</dbReference>
<proteinExistence type="predicted"/>
<dbReference type="InterPro" id="IPR032774">
    <property type="entry name" value="WG_beta_rep"/>
</dbReference>
<dbReference type="EMBL" id="JAEEGB010000003">
    <property type="protein sequence ID" value="MBI6871480.1"/>
    <property type="molecule type" value="Genomic_DNA"/>
</dbReference>
<dbReference type="Pfam" id="PF14903">
    <property type="entry name" value="WG_beta_rep"/>
    <property type="match status" value="5"/>
</dbReference>
<keyword evidence="3" id="KW-1185">Reference proteome</keyword>
<gene>
    <name evidence="2" type="ORF">I6U51_02015</name>
</gene>
<dbReference type="Gene3D" id="3.30.565.40">
    <property type="entry name" value="Fervidobacterium nodosum Rt17-B1 like"/>
    <property type="match status" value="1"/>
</dbReference>
<dbReference type="RefSeq" id="WP_211140928.1">
    <property type="nucleotide sequence ID" value="NZ_JAEEGB010000003.1"/>
</dbReference>
<comment type="caution">
    <text evidence="2">The sequence shown here is derived from an EMBL/GenBank/DDBJ whole genome shotgun (WGS) entry which is preliminary data.</text>
</comment>
<dbReference type="Pfam" id="PF11738">
    <property type="entry name" value="DUF3298"/>
    <property type="match status" value="1"/>
</dbReference>
<feature type="domain" description="DUF3298" evidence="1">
    <location>
        <begin position="566"/>
        <end position="641"/>
    </location>
</feature>
<protein>
    <submittedName>
        <fullName evidence="2">WG repeat-containing protein</fullName>
    </submittedName>
</protein>
<dbReference type="PANTHER" id="PTHR37841:SF1">
    <property type="entry name" value="DUF3298 DOMAIN-CONTAINING PROTEIN"/>
    <property type="match status" value="1"/>
</dbReference>
<dbReference type="AlphaFoldDB" id="A0A934HW83"/>
<organism evidence="2 3">
    <name type="scientific">Clostridium aciditolerans</name>
    <dbReference type="NCBI Taxonomy" id="339861"/>
    <lineage>
        <taxon>Bacteria</taxon>
        <taxon>Bacillati</taxon>
        <taxon>Bacillota</taxon>
        <taxon>Clostridia</taxon>
        <taxon>Eubacteriales</taxon>
        <taxon>Clostridiaceae</taxon>
        <taxon>Clostridium</taxon>
    </lineage>
</organism>
<dbReference type="Gene3D" id="3.90.640.20">
    <property type="entry name" value="Heat-shock cognate protein, ATPase"/>
    <property type="match status" value="1"/>
</dbReference>
<evidence type="ECO:0000313" key="2">
    <source>
        <dbReference type="EMBL" id="MBI6871480.1"/>
    </source>
</evidence>
<evidence type="ECO:0000259" key="1">
    <source>
        <dbReference type="Pfam" id="PF11738"/>
    </source>
</evidence>
<accession>A0A934HW83</accession>
<evidence type="ECO:0000313" key="3">
    <source>
        <dbReference type="Proteomes" id="UP000622687"/>
    </source>
</evidence>
<dbReference type="Proteomes" id="UP000622687">
    <property type="component" value="Unassembled WGS sequence"/>
</dbReference>
<dbReference type="PANTHER" id="PTHR37841">
    <property type="entry name" value="GLR2918 PROTEIN"/>
    <property type="match status" value="1"/>
</dbReference>